<accession>A0A443PI71</accession>
<evidence type="ECO:0000256" key="2">
    <source>
        <dbReference type="PROSITE-ProRule" id="PRU00708"/>
    </source>
</evidence>
<feature type="repeat" description="PPR" evidence="2">
    <location>
        <begin position="246"/>
        <end position="280"/>
    </location>
</feature>
<dbReference type="InterPro" id="IPR002885">
    <property type="entry name" value="PPR_rpt"/>
</dbReference>
<dbReference type="PANTHER" id="PTHR47931">
    <property type="entry name" value="OS01G0228400 PROTEIN"/>
    <property type="match status" value="1"/>
</dbReference>
<gene>
    <name evidence="3" type="ORF">CKAN_01955500</name>
</gene>
<comment type="caution">
    <text evidence="3">The sequence shown here is derived from an EMBL/GenBank/DDBJ whole genome shotgun (WGS) entry which is preliminary data.</text>
</comment>
<protein>
    <submittedName>
        <fullName evidence="3">Pentatricopeptide repeat-containing protein, mitochondrial</fullName>
    </submittedName>
</protein>
<dbReference type="PANTHER" id="PTHR47931:SF3">
    <property type="entry name" value="PENTATRICOPEPTIDE REPEAT-CONTAINING PROTEIN, MITOCHONDRIAL"/>
    <property type="match status" value="1"/>
</dbReference>
<feature type="repeat" description="PPR" evidence="2">
    <location>
        <begin position="211"/>
        <end position="245"/>
    </location>
</feature>
<sequence length="449" mass="50652">MSIISSSSSSTHRLLPHLRFLSSSATSFPDLDTLSVSQAKFKLRYHPNPDKALAIFSSIFDRLYDPISTRYILDLVVRQLAEAQRFSDIENLIESHKSHPKFAQEPFFATLIHAYGRARMTDRAIQTFRDMDGLATPPRSVISFNALLTACYKAQQFNQVTELFSEITKNYEIAPDTASYGILIKSHCESGQPESAISLLNEMEEKGIEIGTFAYTHILDSLYKKGKVEDAEKLWNEMREKGCSPDVVAYNVKIMHAAHHQKPKEVLKLIDEMVSAGLKPDTISYNFLITCYCKNGQMDEAKKVYMGLQEKGCKPNVATFRTLVHFLCENGDFDMALEVFNASKKRHKIPKNKVSDLGNMGNLIRGLVKTSKSEEAKAVLEYVKKRFPESFMNGWKKVEMELGLTDEGKGSTQAYWGALVTHHPQLQNPRTHSPKPALLLISFSSLLKP</sequence>
<dbReference type="NCBIfam" id="TIGR00756">
    <property type="entry name" value="PPR"/>
    <property type="match status" value="5"/>
</dbReference>
<dbReference type="InterPro" id="IPR011990">
    <property type="entry name" value="TPR-like_helical_dom_sf"/>
</dbReference>
<evidence type="ECO:0000256" key="1">
    <source>
        <dbReference type="ARBA" id="ARBA00022737"/>
    </source>
</evidence>
<organism evidence="3 4">
    <name type="scientific">Cinnamomum micranthum f. kanehirae</name>
    <dbReference type="NCBI Taxonomy" id="337451"/>
    <lineage>
        <taxon>Eukaryota</taxon>
        <taxon>Viridiplantae</taxon>
        <taxon>Streptophyta</taxon>
        <taxon>Embryophyta</taxon>
        <taxon>Tracheophyta</taxon>
        <taxon>Spermatophyta</taxon>
        <taxon>Magnoliopsida</taxon>
        <taxon>Magnoliidae</taxon>
        <taxon>Laurales</taxon>
        <taxon>Lauraceae</taxon>
        <taxon>Cinnamomum</taxon>
    </lineage>
</organism>
<dbReference type="EMBL" id="QPKB01000008">
    <property type="protein sequence ID" value="RWR90459.1"/>
    <property type="molecule type" value="Genomic_DNA"/>
</dbReference>
<dbReference type="Gene3D" id="1.25.40.10">
    <property type="entry name" value="Tetratricopeptide repeat domain"/>
    <property type="match status" value="2"/>
</dbReference>
<dbReference type="AlphaFoldDB" id="A0A443PI71"/>
<dbReference type="SUPFAM" id="SSF81901">
    <property type="entry name" value="HCP-like"/>
    <property type="match status" value="1"/>
</dbReference>
<dbReference type="STRING" id="337451.A0A443PI71"/>
<dbReference type="Proteomes" id="UP000283530">
    <property type="component" value="Unassembled WGS sequence"/>
</dbReference>
<name>A0A443PI71_9MAGN</name>
<keyword evidence="4" id="KW-1185">Reference proteome</keyword>
<dbReference type="Pfam" id="PF13041">
    <property type="entry name" value="PPR_2"/>
    <property type="match status" value="3"/>
</dbReference>
<feature type="repeat" description="PPR" evidence="2">
    <location>
        <begin position="176"/>
        <end position="210"/>
    </location>
</feature>
<proteinExistence type="predicted"/>
<dbReference type="Pfam" id="PF01535">
    <property type="entry name" value="PPR"/>
    <property type="match status" value="1"/>
</dbReference>
<keyword evidence="1" id="KW-0677">Repeat</keyword>
<feature type="repeat" description="PPR" evidence="2">
    <location>
        <begin position="281"/>
        <end position="315"/>
    </location>
</feature>
<feature type="repeat" description="PPR" evidence="2">
    <location>
        <begin position="316"/>
        <end position="350"/>
    </location>
</feature>
<evidence type="ECO:0000313" key="4">
    <source>
        <dbReference type="Proteomes" id="UP000283530"/>
    </source>
</evidence>
<evidence type="ECO:0000313" key="3">
    <source>
        <dbReference type="EMBL" id="RWR90459.1"/>
    </source>
</evidence>
<reference evidence="3 4" key="1">
    <citation type="journal article" date="2019" name="Nat. Plants">
        <title>Stout camphor tree genome fills gaps in understanding of flowering plant genome evolution.</title>
        <authorList>
            <person name="Chaw S.M."/>
            <person name="Liu Y.C."/>
            <person name="Wu Y.W."/>
            <person name="Wang H.Y."/>
            <person name="Lin C.I."/>
            <person name="Wu C.S."/>
            <person name="Ke H.M."/>
            <person name="Chang L.Y."/>
            <person name="Hsu C.Y."/>
            <person name="Yang H.T."/>
            <person name="Sudianto E."/>
            <person name="Hsu M.H."/>
            <person name="Wu K.P."/>
            <person name="Wang L.N."/>
            <person name="Leebens-Mack J.H."/>
            <person name="Tsai I.J."/>
        </authorList>
    </citation>
    <scope>NUCLEOTIDE SEQUENCE [LARGE SCALE GENOMIC DNA]</scope>
    <source>
        <strain evidence="4">cv. Chaw 1501</strain>
        <tissue evidence="3">Young leaves</tissue>
    </source>
</reference>
<dbReference type="OrthoDB" id="185373at2759"/>
<dbReference type="PROSITE" id="PS51375">
    <property type="entry name" value="PPR"/>
    <property type="match status" value="5"/>
</dbReference>